<accession>A0A4P9WR04</accession>
<dbReference type="AlphaFoldDB" id="A0A4P9WR04"/>
<keyword evidence="2" id="KW-1185">Reference proteome</keyword>
<proteinExistence type="predicted"/>
<sequence>MSKALGEFESQLKNLEAIFGFTKEQILFETQLHYGSQCSPSKATPWSMPKGCDSPGTFSISTAGSLEASLRAEGPVDTPAAGPLTTLRLSRDGNHRTAILALFELLRTIYLTARPSKLYATISNRQTNPQEVANTKLGRIVKRNCRTSRAPTEEEREDYWMQTKNIPRFNTAVDAVQRWISTSPEDRLVRMAKYRVWKRTNPEHYQVWRIMYSHAHFRS</sequence>
<evidence type="ECO:0000313" key="2">
    <source>
        <dbReference type="Proteomes" id="UP000269721"/>
    </source>
</evidence>
<dbReference type="EMBL" id="KZ993952">
    <property type="protein sequence ID" value="RKO94268.1"/>
    <property type="molecule type" value="Genomic_DNA"/>
</dbReference>
<gene>
    <name evidence="1" type="ORF">BDK51DRAFT_33360</name>
</gene>
<dbReference type="Proteomes" id="UP000269721">
    <property type="component" value="Unassembled WGS sequence"/>
</dbReference>
<name>A0A4P9WR04_9FUNG</name>
<evidence type="ECO:0000313" key="1">
    <source>
        <dbReference type="EMBL" id="RKO94268.1"/>
    </source>
</evidence>
<reference evidence="2" key="1">
    <citation type="journal article" date="2018" name="Nat. Microbiol.">
        <title>Leveraging single-cell genomics to expand the fungal tree of life.</title>
        <authorList>
            <person name="Ahrendt S.R."/>
            <person name="Quandt C.A."/>
            <person name="Ciobanu D."/>
            <person name="Clum A."/>
            <person name="Salamov A."/>
            <person name="Andreopoulos B."/>
            <person name="Cheng J.F."/>
            <person name="Woyke T."/>
            <person name="Pelin A."/>
            <person name="Henrissat B."/>
            <person name="Reynolds N.K."/>
            <person name="Benny G.L."/>
            <person name="Smith M.E."/>
            <person name="James T.Y."/>
            <person name="Grigoriev I.V."/>
        </authorList>
    </citation>
    <scope>NUCLEOTIDE SEQUENCE [LARGE SCALE GENOMIC DNA]</scope>
</reference>
<organism evidence="1 2">
    <name type="scientific">Blyttiomyces helicus</name>
    <dbReference type="NCBI Taxonomy" id="388810"/>
    <lineage>
        <taxon>Eukaryota</taxon>
        <taxon>Fungi</taxon>
        <taxon>Fungi incertae sedis</taxon>
        <taxon>Chytridiomycota</taxon>
        <taxon>Chytridiomycota incertae sedis</taxon>
        <taxon>Chytridiomycetes</taxon>
        <taxon>Chytridiomycetes incertae sedis</taxon>
        <taxon>Blyttiomyces</taxon>
    </lineage>
</organism>
<protein>
    <submittedName>
        <fullName evidence="1">Uncharacterized protein</fullName>
    </submittedName>
</protein>